<dbReference type="EMBL" id="CP053562">
    <property type="protein sequence ID" value="QPZ91344.1"/>
    <property type="molecule type" value="Genomic_DNA"/>
</dbReference>
<keyword evidence="1" id="KW-0472">Membrane</keyword>
<evidence type="ECO:0000313" key="3">
    <source>
        <dbReference type="Proteomes" id="UP000192422"/>
    </source>
</evidence>
<keyword evidence="1" id="KW-1133">Transmembrane helix</keyword>
<reference evidence="2 3" key="1">
    <citation type="submission" date="2020-05" db="EMBL/GenBank/DDBJ databases">
        <title>Thioclava electrotropha strain Elox9 finished genome.</title>
        <authorList>
            <person name="Rowe A.R."/>
            <person name="Wilbanks E.G."/>
        </authorList>
    </citation>
    <scope>NUCLEOTIDE SEQUENCE [LARGE SCALE GENOMIC DNA]</scope>
    <source>
        <strain evidence="2 3">Elox9</strain>
    </source>
</reference>
<gene>
    <name evidence="2" type="ORF">AKL02_010795</name>
</gene>
<evidence type="ECO:0000256" key="1">
    <source>
        <dbReference type="SAM" id="Phobius"/>
    </source>
</evidence>
<feature type="transmembrane region" description="Helical" evidence="1">
    <location>
        <begin position="23"/>
        <end position="47"/>
    </location>
</feature>
<evidence type="ECO:0000313" key="2">
    <source>
        <dbReference type="EMBL" id="QPZ91344.1"/>
    </source>
</evidence>
<proteinExistence type="predicted"/>
<keyword evidence="1" id="KW-0812">Transmembrane</keyword>
<keyword evidence="3" id="KW-1185">Reference proteome</keyword>
<name>A0ABX6YU32_9RHOB</name>
<dbReference type="RefSeq" id="WP_165756949.1">
    <property type="nucleotide sequence ID" value="NZ_CAJWUB010000021.1"/>
</dbReference>
<sequence>MSEIIAHHYRELRPLVEIVGDRLLFIAAVLVALFGAALIGVQLIDILGGDASSFQRI</sequence>
<accession>A0ABX6YU32</accession>
<organism evidence="2 3">
    <name type="scientific">Thioclava electrotropha</name>
    <dbReference type="NCBI Taxonomy" id="1549850"/>
    <lineage>
        <taxon>Bacteria</taxon>
        <taxon>Pseudomonadati</taxon>
        <taxon>Pseudomonadota</taxon>
        <taxon>Alphaproteobacteria</taxon>
        <taxon>Rhodobacterales</taxon>
        <taxon>Paracoccaceae</taxon>
        <taxon>Thioclava</taxon>
    </lineage>
</organism>
<dbReference type="Proteomes" id="UP000192422">
    <property type="component" value="Chromosome"/>
</dbReference>
<protein>
    <submittedName>
        <fullName evidence="2">Uncharacterized protein</fullName>
    </submittedName>
</protein>